<accession>A0ABY4P1R0</accession>
<feature type="region of interest" description="Disordered" evidence="1">
    <location>
        <begin position="26"/>
        <end position="58"/>
    </location>
</feature>
<dbReference type="Proteomes" id="UP000830158">
    <property type="component" value="Chromosome"/>
</dbReference>
<dbReference type="EMBL" id="CP091196">
    <property type="protein sequence ID" value="UQS26234.1"/>
    <property type="molecule type" value="Genomic_DNA"/>
</dbReference>
<evidence type="ECO:0000256" key="1">
    <source>
        <dbReference type="SAM" id="MobiDB-lite"/>
    </source>
</evidence>
<sequence>MRNELMFDAVMAEVAYRREQLEKASRPGPRWFGRARNKAGVRVPEQRRPSAAELVQAR</sequence>
<dbReference type="RefSeq" id="WP_167481465.1">
    <property type="nucleotide sequence ID" value="NZ_CP091196.1"/>
</dbReference>
<evidence type="ECO:0000313" key="3">
    <source>
        <dbReference type="Proteomes" id="UP000830158"/>
    </source>
</evidence>
<gene>
    <name evidence="2" type="ORF">L1857_27180</name>
</gene>
<name>A0ABY4P1R0_9PSEU</name>
<keyword evidence="3" id="KW-1185">Reference proteome</keyword>
<organism evidence="2 3">
    <name type="scientific">Amycolatopsis thermalba</name>
    <dbReference type="NCBI Taxonomy" id="944492"/>
    <lineage>
        <taxon>Bacteria</taxon>
        <taxon>Bacillati</taxon>
        <taxon>Actinomycetota</taxon>
        <taxon>Actinomycetes</taxon>
        <taxon>Pseudonocardiales</taxon>
        <taxon>Pseudonocardiaceae</taxon>
        <taxon>Amycolatopsis</taxon>
    </lineage>
</organism>
<proteinExistence type="predicted"/>
<evidence type="ECO:0000313" key="2">
    <source>
        <dbReference type="EMBL" id="UQS26234.1"/>
    </source>
</evidence>
<reference evidence="2" key="1">
    <citation type="submission" date="2022-01" db="EMBL/GenBank/DDBJ databases">
        <title>PSI-footprinting approach for the identification of protein synthesis inhibitor producers.</title>
        <authorList>
            <person name="Handel F."/>
            <person name="Kulik A."/>
            <person name="Wex K.W."/>
            <person name="Berscheid A."/>
            <person name="Saur J.S."/>
            <person name="Winkler A."/>
            <person name="Wibberg D."/>
            <person name="Kalinowski J."/>
            <person name="Broetz-Oesterhelt H."/>
            <person name="Mast Y."/>
        </authorList>
    </citation>
    <scope>NUCLEOTIDE SEQUENCE</scope>
    <source>
        <strain evidence="2">KNN 49.3e</strain>
    </source>
</reference>
<protein>
    <submittedName>
        <fullName evidence="2">Uncharacterized protein</fullName>
    </submittedName>
</protein>